<dbReference type="AlphaFoldDB" id="A0A177D7V4"/>
<accession>A0A177D7V4</accession>
<evidence type="ECO:0000313" key="1">
    <source>
        <dbReference type="EMBL" id="OAG15823.1"/>
    </source>
</evidence>
<protein>
    <submittedName>
        <fullName evidence="1">Uncharacterized protein</fullName>
    </submittedName>
</protein>
<dbReference type="EMBL" id="KV441492">
    <property type="protein sequence ID" value="OAG15823.1"/>
    <property type="molecule type" value="Genomic_DNA"/>
</dbReference>
<dbReference type="VEuPathDB" id="FungiDB:CC77DRAFT_440109"/>
<dbReference type="KEGG" id="aalt:CC77DRAFT_440109"/>
<sequence>MRQPLCSNASEYGLSTLPRHHSCPFCASSTNVDAGAAIHSLARNVAFSTRFVLRSICDCPSLLARSRLPLPDARTHSRSRPPHSSCWRRIHHGAKTATIGRAITTQPLSLYIYAAAAVGQASSAVTAVQALRVSNTRRSTRTPSGCHAHGTLVAYRIPTFLDKTPSPATSRNSPPGITRPPPLSLFLSLASGEQPACHHHIANHSLLDSTRNYLSPFGYQTPPHVLATQVTL</sequence>
<evidence type="ECO:0000313" key="2">
    <source>
        <dbReference type="Proteomes" id="UP000077248"/>
    </source>
</evidence>
<dbReference type="RefSeq" id="XP_018381244.1">
    <property type="nucleotide sequence ID" value="XM_018531694.1"/>
</dbReference>
<dbReference type="GeneID" id="29117288"/>
<organism evidence="1 2">
    <name type="scientific">Alternaria alternata</name>
    <name type="common">Alternaria rot fungus</name>
    <name type="synonym">Torula alternata</name>
    <dbReference type="NCBI Taxonomy" id="5599"/>
    <lineage>
        <taxon>Eukaryota</taxon>
        <taxon>Fungi</taxon>
        <taxon>Dikarya</taxon>
        <taxon>Ascomycota</taxon>
        <taxon>Pezizomycotina</taxon>
        <taxon>Dothideomycetes</taxon>
        <taxon>Pleosporomycetidae</taxon>
        <taxon>Pleosporales</taxon>
        <taxon>Pleosporineae</taxon>
        <taxon>Pleosporaceae</taxon>
        <taxon>Alternaria</taxon>
        <taxon>Alternaria sect. Alternaria</taxon>
        <taxon>Alternaria alternata complex</taxon>
    </lineage>
</organism>
<gene>
    <name evidence="1" type="ORF">CC77DRAFT_440109</name>
</gene>
<name>A0A177D7V4_ALTAL</name>
<dbReference type="Proteomes" id="UP000077248">
    <property type="component" value="Unassembled WGS sequence"/>
</dbReference>
<keyword evidence="2" id="KW-1185">Reference proteome</keyword>
<proteinExistence type="predicted"/>
<reference evidence="1 2" key="1">
    <citation type="submission" date="2016-05" db="EMBL/GenBank/DDBJ databases">
        <title>Comparative analysis of secretome profiles of manganese(II)-oxidizing ascomycete fungi.</title>
        <authorList>
            <consortium name="DOE Joint Genome Institute"/>
            <person name="Zeiner C.A."/>
            <person name="Purvine S.O."/>
            <person name="Zink E.M."/>
            <person name="Wu S."/>
            <person name="Pasa-Tolic L."/>
            <person name="Chaput D.L."/>
            <person name="Haridas S."/>
            <person name="Grigoriev I.V."/>
            <person name="Santelli C.M."/>
            <person name="Hansel C.M."/>
        </authorList>
    </citation>
    <scope>NUCLEOTIDE SEQUENCE [LARGE SCALE GENOMIC DNA]</scope>
    <source>
        <strain evidence="1 2">SRC1lrK2f</strain>
    </source>
</reference>